<evidence type="ECO:0000259" key="1">
    <source>
        <dbReference type="Pfam" id="PF01609"/>
    </source>
</evidence>
<sequence>MSASTSAPPGSKIGFYKNWMPDPDEYDEAFSKVAFEFVLSYKHDDRPRVAKLAAETSISIYDFEDDDSQPTFDERAAWHHNTVSMKIWIRAHAYRIARDWQETKLANWFEENQHLAREFGFTDDGKGLNRFQADPPSQSRLWEVWNEEFTPVVREASKRLAKKLFLKAYEHALPLPNPTFEREDREIESECGEQRLVREKTKEVWQQAKPFVTDSFYLKRAENWQVHENAFWEQHTFMGMREDMFAQSGQHSFAIDSGRDRTPSASNHRHQVKKLSVEETREMLRNTTRALIARARHNGELDRRISVAIDITKGNPFTGDRDGHEDVILGYKNAEYHYQWATIQVVGMDVPLVLDAIPVERGDTRAEIVDGLLGNAIDMLTNISLVMMDREFDSDDVKDVCSNHGVYYLNPARKHASEKATCTQLRDAGRKVKVEEQGSLTGSNRKRMYLPARNRELFATDETPDPDDELDTRQELISEFADIGGDSEERGEMFSDLLDDLHEEEGELRGNEDDTRAYALFETNHPDLDGLSDADKQTQLQQVRSVVSRYSARWGIENGYKKLKKFRVRTTSKDPQYRFFNFAFACVLYNVWRLVDLLVKIALEDDPDYAPRVDANQFLTLAKQFYGLEPPD</sequence>
<feature type="domain" description="Transposase IS4-like" evidence="1">
    <location>
        <begin position="372"/>
        <end position="587"/>
    </location>
</feature>
<reference evidence="2 3" key="1">
    <citation type="journal article" date="2019" name="Int. J. Syst. Evol. Microbiol.">
        <title>The Global Catalogue of Microorganisms (GCM) 10K type strain sequencing project: providing services to taxonomists for standard genome sequencing and annotation.</title>
        <authorList>
            <consortium name="The Broad Institute Genomics Platform"/>
            <consortium name="The Broad Institute Genome Sequencing Center for Infectious Disease"/>
            <person name="Wu L."/>
            <person name="Ma J."/>
        </authorList>
    </citation>
    <scope>NUCLEOTIDE SEQUENCE [LARGE SCALE GENOMIC DNA]</scope>
    <source>
        <strain evidence="2 3">Y73</strain>
    </source>
</reference>
<name>A0ABD5UMK9_9EURY</name>
<accession>A0ABD5UMK9</accession>
<gene>
    <name evidence="2" type="ORF">ACFQEY_10000</name>
</gene>
<dbReference type="Proteomes" id="UP001596333">
    <property type="component" value="Unassembled WGS sequence"/>
</dbReference>
<evidence type="ECO:0000313" key="3">
    <source>
        <dbReference type="Proteomes" id="UP001596333"/>
    </source>
</evidence>
<evidence type="ECO:0000313" key="2">
    <source>
        <dbReference type="EMBL" id="MFC6889342.1"/>
    </source>
</evidence>
<dbReference type="EMBL" id="JBHSXI010000011">
    <property type="protein sequence ID" value="MFC6889342.1"/>
    <property type="molecule type" value="Genomic_DNA"/>
</dbReference>
<proteinExistence type="predicted"/>
<dbReference type="InterPro" id="IPR002559">
    <property type="entry name" value="Transposase_11"/>
</dbReference>
<dbReference type="RefSeq" id="WP_379768014.1">
    <property type="nucleotide sequence ID" value="NZ_JBHSXI010000011.1"/>
</dbReference>
<keyword evidence="3" id="KW-1185">Reference proteome</keyword>
<dbReference type="AlphaFoldDB" id="A0ABD5UMK9"/>
<dbReference type="Pfam" id="PF01609">
    <property type="entry name" value="DDE_Tnp_1"/>
    <property type="match status" value="1"/>
</dbReference>
<comment type="caution">
    <text evidence="2">The sequence shown here is derived from an EMBL/GenBank/DDBJ whole genome shotgun (WGS) entry which is preliminary data.</text>
</comment>
<organism evidence="2 3">
    <name type="scientific">Halorubrum trueperi</name>
    <dbReference type="NCBI Taxonomy" id="2004704"/>
    <lineage>
        <taxon>Archaea</taxon>
        <taxon>Methanobacteriati</taxon>
        <taxon>Methanobacteriota</taxon>
        <taxon>Stenosarchaea group</taxon>
        <taxon>Halobacteria</taxon>
        <taxon>Halobacteriales</taxon>
        <taxon>Haloferacaceae</taxon>
        <taxon>Halorubrum</taxon>
    </lineage>
</organism>
<protein>
    <submittedName>
        <fullName evidence="2">Transposase</fullName>
    </submittedName>
</protein>